<feature type="compositionally biased region" description="Polar residues" evidence="8">
    <location>
        <begin position="54"/>
        <end position="64"/>
    </location>
</feature>
<keyword evidence="11" id="KW-1185">Reference proteome</keyword>
<dbReference type="AlphaFoldDB" id="A0A225B056"/>
<name>A0A225B056_TALAT</name>
<dbReference type="GO" id="GO:0016592">
    <property type="term" value="C:mediator complex"/>
    <property type="evidence" value="ECO:0007669"/>
    <property type="project" value="InterPro"/>
</dbReference>
<evidence type="ECO:0000256" key="5">
    <source>
        <dbReference type="ARBA" id="ARBA00023163"/>
    </source>
</evidence>
<evidence type="ECO:0000259" key="9">
    <source>
        <dbReference type="Pfam" id="PF10744"/>
    </source>
</evidence>
<dbReference type="GeneID" id="31000334"/>
<keyword evidence="5 7" id="KW-0804">Transcription</keyword>
<feature type="region of interest" description="Disordered" evidence="8">
    <location>
        <begin position="1"/>
        <end position="64"/>
    </location>
</feature>
<keyword evidence="3 7" id="KW-0805">Transcription regulation</keyword>
<feature type="compositionally biased region" description="Polar residues" evidence="8">
    <location>
        <begin position="35"/>
        <end position="46"/>
    </location>
</feature>
<evidence type="ECO:0000256" key="3">
    <source>
        <dbReference type="ARBA" id="ARBA00023015"/>
    </source>
</evidence>
<comment type="caution">
    <text evidence="10">The sequence shown here is derived from an EMBL/GenBank/DDBJ whole genome shotgun (WGS) entry which is preliminary data.</text>
</comment>
<dbReference type="GO" id="GO:0045944">
    <property type="term" value="P:positive regulation of transcription by RNA polymerase II"/>
    <property type="evidence" value="ECO:0007669"/>
    <property type="project" value="UniProtKB-ARBA"/>
</dbReference>
<evidence type="ECO:0000256" key="6">
    <source>
        <dbReference type="ARBA" id="ARBA00023242"/>
    </source>
</evidence>
<dbReference type="Proteomes" id="UP000214365">
    <property type="component" value="Unassembled WGS sequence"/>
</dbReference>
<evidence type="ECO:0000256" key="2">
    <source>
        <dbReference type="ARBA" id="ARBA00006210"/>
    </source>
</evidence>
<accession>A0A225B056</accession>
<gene>
    <name evidence="10" type="ORF">UA08_00579</name>
</gene>
<comment type="function">
    <text evidence="7">Component of the Mediator complex, a coactivator involved in the regulated transcription of nearly all RNA polymerase II-dependent genes. Mediator functions as a bridge to convey information from gene-specific regulatory proteins to the basal RNA polymerase II transcription machinery. Mediator is recruited to promoters by direct interactions with regulatory proteins and serves as a scaffold for the assembly of a functional preinitiation complex with RNA polymerase II and the general transcription factors.</text>
</comment>
<evidence type="ECO:0000313" key="11">
    <source>
        <dbReference type="Proteomes" id="UP000214365"/>
    </source>
</evidence>
<protein>
    <recommendedName>
        <fullName evidence="7">Mediator of RNA polymerase II transcription subunit 1</fullName>
    </recommendedName>
    <alternativeName>
        <fullName evidence="7">Mediator complex subunit 1</fullName>
    </alternativeName>
</protein>
<dbReference type="STRING" id="1441469.A0A225B056"/>
<dbReference type="PANTHER" id="PTHR35041">
    <property type="entry name" value="MEDIATOR OF RNA POLYMERASE II TRANSCRIPTION SUBUNIT 1"/>
    <property type="match status" value="1"/>
</dbReference>
<dbReference type="RefSeq" id="XP_020124205.1">
    <property type="nucleotide sequence ID" value="XM_020260400.1"/>
</dbReference>
<organism evidence="10 11">
    <name type="scientific">Talaromyces atroroseus</name>
    <dbReference type="NCBI Taxonomy" id="1441469"/>
    <lineage>
        <taxon>Eukaryota</taxon>
        <taxon>Fungi</taxon>
        <taxon>Dikarya</taxon>
        <taxon>Ascomycota</taxon>
        <taxon>Pezizomycotina</taxon>
        <taxon>Eurotiomycetes</taxon>
        <taxon>Eurotiomycetidae</taxon>
        <taxon>Eurotiales</taxon>
        <taxon>Trichocomaceae</taxon>
        <taxon>Talaromyces</taxon>
        <taxon>Talaromyces sect. Trachyspermi</taxon>
    </lineage>
</organism>
<dbReference type="OrthoDB" id="1936100at2759"/>
<keyword evidence="4 7" id="KW-0010">Activator</keyword>
<dbReference type="EMBL" id="LFMY01000001">
    <property type="protein sequence ID" value="OKL64084.1"/>
    <property type="molecule type" value="Genomic_DNA"/>
</dbReference>
<sequence>MATPSSRPNPGATPTHLTSSPHPSAVPMGRGLSHKSPSIRTPSASGTGHGHHPSASSYQGATPLTATAGLDDPVALSSPSALLALGGFTGMSPALNVHDGLVGSGMNDSDLRALTLGLGGSRNHEEERRKRIEEVVELLRSRVAGRGVSREAVERLGRLEGFESIWQEDSLSIAGNFVDLEIEFYPGEDNVKDVSLSYASLEGEGEGERREEATAVLKGDLIQTSKEREDRAWKSLKGFQGNLERLAKLDKLSQEVNCFEAVESLFQCLQKVWDAESQRGIYRGACDHLCLGSIGRPSLHKRGRVGMGLEYWVENHRLLYAKKTKKSADDVMTIDSSGENADGAQDKLRSVTIECEEGFPSLRISKDWVEPQILTPVDANASSNENSNSSKAAIVINWSEPPPTLQSSTDSIDTSMVGSGTPNRRFVAKLEPHVHVPLLVANDIYRHLGLTLPPDYRTLTYDDLLVPGWTSSSMDGDDSMSSESLESPERRRRKAVVIFNGANEPVQKNHSYSFQAFEAAPGRIIRDFPFSHPRQLADIFPILRQYSLLETLIKTIFPRKEYIAGITNGSKSSSKTSETMSISAEPPFMRGEVSELSNGDVNEEFLNGLLGSKNISSAMACQSDPSTGSKFSQARIHRDFLDTDVRVDITLRTQVGQAPLVMLFITFPETKANGQAMTPDLKLQRIFISFEIKPNGYVNVTQVTGLGEGTADKDQPDSEATPEMLKLYKKLNNVLEISEDLSVFVEYVVNRSRKV</sequence>
<reference evidence="10 11" key="1">
    <citation type="submission" date="2015-06" db="EMBL/GenBank/DDBJ databases">
        <title>Talaromyces atroroseus IBT 11181 draft genome.</title>
        <authorList>
            <person name="Rasmussen K.B."/>
            <person name="Rasmussen S."/>
            <person name="Petersen B."/>
            <person name="Sicheritz-Ponten T."/>
            <person name="Mortensen U.H."/>
            <person name="Thrane U."/>
        </authorList>
    </citation>
    <scope>NUCLEOTIDE SEQUENCE [LARGE SCALE GENOMIC DNA]</scope>
    <source>
        <strain evidence="10 11">IBT 11181</strain>
    </source>
</reference>
<evidence type="ECO:0000256" key="1">
    <source>
        <dbReference type="ARBA" id="ARBA00004123"/>
    </source>
</evidence>
<dbReference type="Pfam" id="PF10744">
    <property type="entry name" value="Med1"/>
    <property type="match status" value="1"/>
</dbReference>
<feature type="domain" description="Mediator complex subunit Med1" evidence="9">
    <location>
        <begin position="133"/>
        <end position="557"/>
    </location>
</feature>
<dbReference type="PANTHER" id="PTHR35041:SF4">
    <property type="entry name" value="MEDIATOR OF RNA POLYMERASE II TRANSCRIPTION SUBUNIT 1"/>
    <property type="match status" value="1"/>
</dbReference>
<comment type="similarity">
    <text evidence="2 7">Belongs to the Mediator complex subunit 1 family.</text>
</comment>
<dbReference type="GO" id="GO:0003712">
    <property type="term" value="F:transcription coregulator activity"/>
    <property type="evidence" value="ECO:0007669"/>
    <property type="project" value="InterPro"/>
</dbReference>
<proteinExistence type="inferred from homology"/>
<dbReference type="InterPro" id="IPR019680">
    <property type="entry name" value="Mediator_Med1"/>
</dbReference>
<evidence type="ECO:0000313" key="10">
    <source>
        <dbReference type="EMBL" id="OKL64084.1"/>
    </source>
</evidence>
<evidence type="ECO:0000256" key="7">
    <source>
        <dbReference type="RuleBase" id="RU364059"/>
    </source>
</evidence>
<evidence type="ECO:0000256" key="4">
    <source>
        <dbReference type="ARBA" id="ARBA00023159"/>
    </source>
</evidence>
<keyword evidence="6 7" id="KW-0539">Nucleus</keyword>
<comment type="subcellular location">
    <subcellularLocation>
        <location evidence="1 7">Nucleus</location>
    </subcellularLocation>
</comment>
<evidence type="ECO:0000256" key="8">
    <source>
        <dbReference type="SAM" id="MobiDB-lite"/>
    </source>
</evidence>